<dbReference type="InterPro" id="IPR011006">
    <property type="entry name" value="CheY-like_superfamily"/>
</dbReference>
<dbReference type="Pfam" id="PF12833">
    <property type="entry name" value="HTH_18"/>
    <property type="match status" value="1"/>
</dbReference>
<dbReference type="InterPro" id="IPR018062">
    <property type="entry name" value="HTH_AraC-typ_CS"/>
</dbReference>
<accession>A0ABT9ZZJ2</accession>
<dbReference type="PANTHER" id="PTHR42713">
    <property type="entry name" value="HISTIDINE KINASE-RELATED"/>
    <property type="match status" value="1"/>
</dbReference>
<dbReference type="SMART" id="SM00342">
    <property type="entry name" value="HTH_ARAC"/>
    <property type="match status" value="1"/>
</dbReference>
<comment type="subcellular location">
    <subcellularLocation>
        <location evidence="1">Cytoplasm</location>
    </subcellularLocation>
</comment>
<evidence type="ECO:0000256" key="4">
    <source>
        <dbReference type="ARBA" id="ARBA00023012"/>
    </source>
</evidence>
<keyword evidence="2" id="KW-0963">Cytoplasm</keyword>
<dbReference type="InterPro" id="IPR051552">
    <property type="entry name" value="HptR"/>
</dbReference>
<dbReference type="CDD" id="cd17536">
    <property type="entry name" value="REC_YesN-like"/>
    <property type="match status" value="1"/>
</dbReference>
<evidence type="ECO:0000256" key="7">
    <source>
        <dbReference type="ARBA" id="ARBA00023163"/>
    </source>
</evidence>
<protein>
    <submittedName>
        <fullName evidence="11">Two-component system response regulator YesN</fullName>
    </submittedName>
</protein>
<evidence type="ECO:0000313" key="11">
    <source>
        <dbReference type="EMBL" id="MDQ0256656.1"/>
    </source>
</evidence>
<keyword evidence="12" id="KW-1185">Reference proteome</keyword>
<dbReference type="PROSITE" id="PS50110">
    <property type="entry name" value="RESPONSE_REGULATORY"/>
    <property type="match status" value="1"/>
</dbReference>
<evidence type="ECO:0000259" key="10">
    <source>
        <dbReference type="PROSITE" id="PS50110"/>
    </source>
</evidence>
<dbReference type="PROSITE" id="PS01124">
    <property type="entry name" value="HTH_ARAC_FAMILY_2"/>
    <property type="match status" value="1"/>
</dbReference>
<evidence type="ECO:0000256" key="5">
    <source>
        <dbReference type="ARBA" id="ARBA00023015"/>
    </source>
</evidence>
<name>A0ABT9ZZJ2_9BACI</name>
<feature type="domain" description="Response regulatory" evidence="10">
    <location>
        <begin position="2"/>
        <end position="119"/>
    </location>
</feature>
<dbReference type="Proteomes" id="UP001230005">
    <property type="component" value="Unassembled WGS sequence"/>
</dbReference>
<reference evidence="11 12" key="1">
    <citation type="submission" date="2023-07" db="EMBL/GenBank/DDBJ databases">
        <title>Genomic Encyclopedia of Type Strains, Phase IV (KMG-IV): sequencing the most valuable type-strain genomes for metagenomic binning, comparative biology and taxonomic classification.</title>
        <authorList>
            <person name="Goeker M."/>
        </authorList>
    </citation>
    <scope>NUCLEOTIDE SEQUENCE [LARGE SCALE GENOMIC DNA]</scope>
    <source>
        <strain evidence="11 12">DSM 9768</strain>
    </source>
</reference>
<evidence type="ECO:0000256" key="3">
    <source>
        <dbReference type="ARBA" id="ARBA00022553"/>
    </source>
</evidence>
<evidence type="ECO:0000256" key="2">
    <source>
        <dbReference type="ARBA" id="ARBA00022490"/>
    </source>
</evidence>
<comment type="caution">
    <text evidence="11">The sequence shown here is derived from an EMBL/GenBank/DDBJ whole genome shotgun (WGS) entry which is preliminary data.</text>
</comment>
<evidence type="ECO:0000256" key="1">
    <source>
        <dbReference type="ARBA" id="ARBA00004496"/>
    </source>
</evidence>
<dbReference type="EMBL" id="JAUSUG010000018">
    <property type="protein sequence ID" value="MDQ0256656.1"/>
    <property type="molecule type" value="Genomic_DNA"/>
</dbReference>
<dbReference type="InterPro" id="IPR001789">
    <property type="entry name" value="Sig_transdc_resp-reg_receiver"/>
</dbReference>
<dbReference type="InterPro" id="IPR020449">
    <property type="entry name" value="Tscrpt_reg_AraC-type_HTH"/>
</dbReference>
<proteinExistence type="predicted"/>
<dbReference type="Gene3D" id="3.40.50.2300">
    <property type="match status" value="1"/>
</dbReference>
<keyword evidence="6" id="KW-0238">DNA-binding</keyword>
<evidence type="ECO:0000256" key="6">
    <source>
        <dbReference type="ARBA" id="ARBA00023125"/>
    </source>
</evidence>
<evidence type="ECO:0000259" key="9">
    <source>
        <dbReference type="PROSITE" id="PS01124"/>
    </source>
</evidence>
<dbReference type="SMART" id="SM00448">
    <property type="entry name" value="REC"/>
    <property type="match status" value="1"/>
</dbReference>
<keyword evidence="5" id="KW-0805">Transcription regulation</keyword>
<dbReference type="Pfam" id="PF00072">
    <property type="entry name" value="Response_reg"/>
    <property type="match status" value="1"/>
</dbReference>
<dbReference type="PROSITE" id="PS00041">
    <property type="entry name" value="HTH_ARAC_FAMILY_1"/>
    <property type="match status" value="1"/>
</dbReference>
<organism evidence="11 12">
    <name type="scientific">Evansella vedderi</name>
    <dbReference type="NCBI Taxonomy" id="38282"/>
    <lineage>
        <taxon>Bacteria</taxon>
        <taxon>Bacillati</taxon>
        <taxon>Bacillota</taxon>
        <taxon>Bacilli</taxon>
        <taxon>Bacillales</taxon>
        <taxon>Bacillaceae</taxon>
        <taxon>Evansella</taxon>
    </lineage>
</organism>
<sequence length="520" mass="61167">MKAMIIDDEQHVRDGLKLLGDWEKYGITSLYEAADGQEAMQLIREYEPEIIFTDMRMPRCDGIDLLKWIHNSEIHAKTIVVSGYDDFKYTKNAITYGSFDYLLKPINPVELNETLERVVAKWKEENRERVNQVETDQLIWDHLLSDVLHEQTLPPRVMEQIRAAFSPDISFNEYTIAIIPVKKAIGKKIAGDGGKGFSSLLTMLNKTLSHWNCGVAFRNITNEDEMVILFWKNMKEMLPELHCKLKKTTGLHCIFVCGNPSDSLQEAYQSARRCLNRKNLLCTESEGFQLEEVINEGRHSVELVHLFDYSEEIKWAIQSNSVKNVDEILESIFKVFREKQWFSMEQLELWESQFEILKEHWLKEYNIPRNSPLWKTGSYWDEQGNFSLTDFFQEKTKEFHELFESVVNGQYQKEKNSVQMIEEYIRANYQKDIKLQDIADQFFLSREYISRKFKQEYNETITDYLTRIRVEKAKELLKNPYLKVYEIASVVGYQNDKYFIKVFKKVEGVTPAELRSGVAK</sequence>
<dbReference type="InterPro" id="IPR009057">
    <property type="entry name" value="Homeodomain-like_sf"/>
</dbReference>
<evidence type="ECO:0000313" key="12">
    <source>
        <dbReference type="Proteomes" id="UP001230005"/>
    </source>
</evidence>
<keyword evidence="4" id="KW-0902">Two-component regulatory system</keyword>
<dbReference type="PANTHER" id="PTHR42713:SF3">
    <property type="entry name" value="TRANSCRIPTIONAL REGULATORY PROTEIN HPTR"/>
    <property type="match status" value="1"/>
</dbReference>
<dbReference type="PRINTS" id="PR00032">
    <property type="entry name" value="HTHARAC"/>
</dbReference>
<keyword evidence="3 8" id="KW-0597">Phosphoprotein</keyword>
<feature type="domain" description="HTH araC/xylS-type" evidence="9">
    <location>
        <begin position="419"/>
        <end position="517"/>
    </location>
</feature>
<dbReference type="InterPro" id="IPR018060">
    <property type="entry name" value="HTH_AraC"/>
</dbReference>
<evidence type="ECO:0000256" key="8">
    <source>
        <dbReference type="PROSITE-ProRule" id="PRU00169"/>
    </source>
</evidence>
<gene>
    <name evidence="11" type="ORF">J2S74_004078</name>
</gene>
<dbReference type="Gene3D" id="1.10.10.60">
    <property type="entry name" value="Homeodomain-like"/>
    <property type="match status" value="2"/>
</dbReference>
<dbReference type="RefSeq" id="WP_307329135.1">
    <property type="nucleotide sequence ID" value="NZ_JAUSUG010000018.1"/>
</dbReference>
<dbReference type="SUPFAM" id="SSF52172">
    <property type="entry name" value="CheY-like"/>
    <property type="match status" value="1"/>
</dbReference>
<keyword evidence="7" id="KW-0804">Transcription</keyword>
<feature type="modified residue" description="4-aspartylphosphate" evidence="8">
    <location>
        <position position="54"/>
    </location>
</feature>
<dbReference type="SUPFAM" id="SSF46689">
    <property type="entry name" value="Homeodomain-like"/>
    <property type="match status" value="2"/>
</dbReference>